<name>A0AA38VKI4_9PEZI</name>
<evidence type="ECO:0000313" key="4">
    <source>
        <dbReference type="EMBL" id="KAJ9137539.1"/>
    </source>
</evidence>
<feature type="transmembrane region" description="Helical" evidence="3">
    <location>
        <begin position="228"/>
        <end position="251"/>
    </location>
</feature>
<evidence type="ECO:0000256" key="2">
    <source>
        <dbReference type="SAM" id="MobiDB-lite"/>
    </source>
</evidence>
<accession>A0AA38VKI4</accession>
<dbReference type="EMBL" id="JANBVO010000034">
    <property type="protein sequence ID" value="KAJ9137539.1"/>
    <property type="molecule type" value="Genomic_DNA"/>
</dbReference>
<keyword evidence="5" id="KW-1185">Reference proteome</keyword>
<feature type="compositionally biased region" description="Basic and acidic residues" evidence="2">
    <location>
        <begin position="135"/>
        <end position="149"/>
    </location>
</feature>
<comment type="caution">
    <text evidence="4">The sequence shown here is derived from an EMBL/GenBank/DDBJ whole genome shotgun (WGS) entry which is preliminary data.</text>
</comment>
<evidence type="ECO:0000256" key="1">
    <source>
        <dbReference type="SAM" id="Coils"/>
    </source>
</evidence>
<sequence>MEARASGTSPRPKPRSRQPRLFPSHATLPDIIRPLLPYIKTPFSLVRSLCIATPLETRISSSRKRSREARPRSTSRPNHKMSYAEVAAKGPKQTPEEAAAPQPPSVVTDESASTASLVDVDAPSVRTVPSDFLEQDVKTETQADRQEREEEAKVAIAAAEKRAKEAKDKAAAKAKKADNWITKRFASLSEDQSTALVSANLAAVVGLSAFLGYKAWGLYEKGRLSWQSVGLGLGVLGVVGLGESVFAGYFYKARGKKQ</sequence>
<dbReference type="GO" id="GO:1990593">
    <property type="term" value="F:nascent polypeptide-associated complex binding"/>
    <property type="evidence" value="ECO:0007669"/>
    <property type="project" value="InterPro"/>
</dbReference>
<dbReference type="GO" id="GO:0005741">
    <property type="term" value="C:mitochondrial outer membrane"/>
    <property type="evidence" value="ECO:0007669"/>
    <property type="project" value="InterPro"/>
</dbReference>
<dbReference type="PANTHER" id="PTHR38402:SF1">
    <property type="entry name" value="MITOCHONDRIAL OUTER MEMBRANE PROTEIN OM14"/>
    <property type="match status" value="1"/>
</dbReference>
<evidence type="ECO:0000256" key="3">
    <source>
        <dbReference type="SAM" id="Phobius"/>
    </source>
</evidence>
<organism evidence="4 5">
    <name type="scientific">Pleurostoma richardsiae</name>
    <dbReference type="NCBI Taxonomy" id="41990"/>
    <lineage>
        <taxon>Eukaryota</taxon>
        <taxon>Fungi</taxon>
        <taxon>Dikarya</taxon>
        <taxon>Ascomycota</taxon>
        <taxon>Pezizomycotina</taxon>
        <taxon>Sordariomycetes</taxon>
        <taxon>Sordariomycetidae</taxon>
        <taxon>Calosphaeriales</taxon>
        <taxon>Pleurostomataceae</taxon>
        <taxon>Pleurostoma</taxon>
    </lineage>
</organism>
<feature type="coiled-coil region" evidence="1">
    <location>
        <begin position="149"/>
        <end position="176"/>
    </location>
</feature>
<proteinExistence type="predicted"/>
<feature type="transmembrane region" description="Helical" evidence="3">
    <location>
        <begin position="193"/>
        <end position="216"/>
    </location>
</feature>
<evidence type="ECO:0000313" key="5">
    <source>
        <dbReference type="Proteomes" id="UP001174694"/>
    </source>
</evidence>
<dbReference type="Proteomes" id="UP001174694">
    <property type="component" value="Unassembled WGS sequence"/>
</dbReference>
<feature type="region of interest" description="Disordered" evidence="2">
    <location>
        <begin position="59"/>
        <end position="149"/>
    </location>
</feature>
<dbReference type="AlphaFoldDB" id="A0AA38VKI4"/>
<keyword evidence="3" id="KW-0812">Transmembrane</keyword>
<keyword evidence="3" id="KW-0472">Membrane</keyword>
<feature type="region of interest" description="Disordered" evidence="2">
    <location>
        <begin position="1"/>
        <end position="25"/>
    </location>
</feature>
<reference evidence="4" key="1">
    <citation type="submission" date="2022-07" db="EMBL/GenBank/DDBJ databases">
        <title>Fungi with potential for degradation of polypropylene.</title>
        <authorList>
            <person name="Gostincar C."/>
        </authorList>
    </citation>
    <scope>NUCLEOTIDE SEQUENCE</scope>
    <source>
        <strain evidence="4">EXF-13308</strain>
    </source>
</reference>
<feature type="compositionally biased region" description="Low complexity" evidence="2">
    <location>
        <begin position="91"/>
        <end position="100"/>
    </location>
</feature>
<keyword evidence="1" id="KW-0175">Coiled coil</keyword>
<dbReference type="PANTHER" id="PTHR38402">
    <property type="entry name" value="MITOCHONDRIAL OUTER MEMBRANE PROTEIN OM14"/>
    <property type="match status" value="1"/>
</dbReference>
<dbReference type="InterPro" id="IPR039454">
    <property type="entry name" value="OM14"/>
</dbReference>
<keyword evidence="3" id="KW-1133">Transmembrane helix</keyword>
<gene>
    <name evidence="4" type="ORF">NKR23_g9130</name>
</gene>
<evidence type="ECO:0008006" key="6">
    <source>
        <dbReference type="Google" id="ProtNLM"/>
    </source>
</evidence>
<dbReference type="GO" id="GO:0006626">
    <property type="term" value="P:protein targeting to mitochondrion"/>
    <property type="evidence" value="ECO:0007669"/>
    <property type="project" value="TreeGrafter"/>
</dbReference>
<protein>
    <recommendedName>
        <fullName evidence="6">Mitochondrial outer membrane protein OM14 C-terminal domain-containing protein</fullName>
    </recommendedName>
</protein>